<reference evidence="1" key="1">
    <citation type="submission" date="2023-03" db="EMBL/GenBank/DDBJ databases">
        <title>Massive genome expansion in bonnet fungi (Mycena s.s.) driven by repeated elements and novel gene families across ecological guilds.</title>
        <authorList>
            <consortium name="Lawrence Berkeley National Laboratory"/>
            <person name="Harder C.B."/>
            <person name="Miyauchi S."/>
            <person name="Viragh M."/>
            <person name="Kuo A."/>
            <person name="Thoen E."/>
            <person name="Andreopoulos B."/>
            <person name="Lu D."/>
            <person name="Skrede I."/>
            <person name="Drula E."/>
            <person name="Henrissat B."/>
            <person name="Morin E."/>
            <person name="Kohler A."/>
            <person name="Barry K."/>
            <person name="LaButti K."/>
            <person name="Morin E."/>
            <person name="Salamov A."/>
            <person name="Lipzen A."/>
            <person name="Mereny Z."/>
            <person name="Hegedus B."/>
            <person name="Baldrian P."/>
            <person name="Stursova M."/>
            <person name="Weitz H."/>
            <person name="Taylor A."/>
            <person name="Grigoriev I.V."/>
            <person name="Nagy L.G."/>
            <person name="Martin F."/>
            <person name="Kauserud H."/>
        </authorList>
    </citation>
    <scope>NUCLEOTIDE SEQUENCE</scope>
    <source>
        <strain evidence="1">9144</strain>
    </source>
</reference>
<keyword evidence="2" id="KW-1185">Reference proteome</keyword>
<name>A0AAD6YHF0_9AGAR</name>
<dbReference type="Proteomes" id="UP001219525">
    <property type="component" value="Unassembled WGS sequence"/>
</dbReference>
<protein>
    <submittedName>
        <fullName evidence="1">Uncharacterized protein</fullName>
    </submittedName>
</protein>
<gene>
    <name evidence="1" type="ORF">GGX14DRAFT_626514</name>
</gene>
<dbReference type="AlphaFoldDB" id="A0AAD6YHF0"/>
<evidence type="ECO:0000313" key="2">
    <source>
        <dbReference type="Proteomes" id="UP001219525"/>
    </source>
</evidence>
<sequence>MDIDRLQMACNCQIARTVEGKELRVLIRDEQEAFGGLANLAHLGFKNSALVWDHGLLVATGSIEATRHFFAVESACHWQMLGRSAAAAKKISPVQVRFRFEKIQRCVNAEHEPPVRFGQFLNLQLEPAFGSVQRRFEPIFEPESFITRNEIQFLLEWAGAIGSGGLLVGWATMAATAG</sequence>
<organism evidence="1 2">
    <name type="scientific">Mycena pura</name>
    <dbReference type="NCBI Taxonomy" id="153505"/>
    <lineage>
        <taxon>Eukaryota</taxon>
        <taxon>Fungi</taxon>
        <taxon>Dikarya</taxon>
        <taxon>Basidiomycota</taxon>
        <taxon>Agaricomycotina</taxon>
        <taxon>Agaricomycetes</taxon>
        <taxon>Agaricomycetidae</taxon>
        <taxon>Agaricales</taxon>
        <taxon>Marasmiineae</taxon>
        <taxon>Mycenaceae</taxon>
        <taxon>Mycena</taxon>
    </lineage>
</organism>
<comment type="caution">
    <text evidence="1">The sequence shown here is derived from an EMBL/GenBank/DDBJ whole genome shotgun (WGS) entry which is preliminary data.</text>
</comment>
<proteinExistence type="predicted"/>
<evidence type="ECO:0000313" key="1">
    <source>
        <dbReference type="EMBL" id="KAJ7210140.1"/>
    </source>
</evidence>
<accession>A0AAD6YHF0</accession>
<dbReference type="EMBL" id="JARJCW010000029">
    <property type="protein sequence ID" value="KAJ7210140.1"/>
    <property type="molecule type" value="Genomic_DNA"/>
</dbReference>